<evidence type="ECO:0000313" key="2">
    <source>
        <dbReference type="EMBL" id="WPJ96754.1"/>
    </source>
</evidence>
<proteinExistence type="predicted"/>
<name>A0ABZ0RUW9_9BACT</name>
<dbReference type="InterPro" id="IPR013424">
    <property type="entry name" value="Ice-binding_C"/>
</dbReference>
<dbReference type="Proteomes" id="UP001324993">
    <property type="component" value="Chromosome"/>
</dbReference>
<accession>A0ABZ0RUW9</accession>
<sequence length="598" mass="59075">MKNTPQTYLGLRTTSGYILSAVTVSLITSLSAHADVISWDGDTSVTWTDGDNWSGGVAPADSLLTDIARFDVGSYGGSTYAPNVGTTSVYGIQIGSANGNFTMDGATLSLGGGGIVQDSGADFTYISVATLDVGDRAQAWTNNAANNLTINSQISGSADLTFDGAGSVTLANSSSGTTYTGNVVVSQGRLDVTGGAFGADNDVSLASGAVLGLGNPGVTLGGLNDYAGGGGTVGMIVNNNRPITLAGDSSYSFSGVIQDSIGSTTGKVALVVGNGSTSMTQTLSGENTYSLGTSIKNGAVLNVHSSSALGAGDGTSTTGLTIDNGGTLRLHGGINIANERTTLSGDGLSGGGGDGAIVNVSGDNTFGGQLLFGNVVTGTRINSESGTLNLSNTGAVSVANGRSLYLGGAGDGILAGSLDSGGSGRIYKDGAGTWTISGNNDALYGTFVNEGTLVVDGSVSANISVASGATLAGVGSAGTTLTFSDGSAFEYDFAKSGFLDAGTTATIGSGVNLNFVGVATGLSINDTITIVAAGTSLSGVFANLADGATVTSGDYEFQASYGSDNLELTVLSVIPEPTTFAMLLGLAVGMFAVTRRRS</sequence>
<gene>
    <name evidence="2" type="ORF">SH580_03420</name>
</gene>
<keyword evidence="1" id="KW-0732">Signal</keyword>
<reference evidence="2 3" key="1">
    <citation type="submission" date="2023-11" db="EMBL/GenBank/DDBJ databases">
        <title>Coraliomargarita sp. nov., isolated from marine algae.</title>
        <authorList>
            <person name="Lee J.K."/>
            <person name="Baek J.H."/>
            <person name="Kim J.M."/>
            <person name="Choi D.G."/>
            <person name="Jeon C.O."/>
        </authorList>
    </citation>
    <scope>NUCLEOTIDE SEQUENCE [LARGE SCALE GENOMIC DNA]</scope>
    <source>
        <strain evidence="2 3">J2-16</strain>
    </source>
</reference>
<organism evidence="2 3">
    <name type="scientific">Coraliomargarita algicola</name>
    <dbReference type="NCBI Taxonomy" id="3092156"/>
    <lineage>
        <taxon>Bacteria</taxon>
        <taxon>Pseudomonadati</taxon>
        <taxon>Verrucomicrobiota</taxon>
        <taxon>Opitutia</taxon>
        <taxon>Puniceicoccales</taxon>
        <taxon>Coraliomargaritaceae</taxon>
        <taxon>Coraliomargarita</taxon>
    </lineage>
</organism>
<feature type="signal peptide" evidence="1">
    <location>
        <begin position="1"/>
        <end position="34"/>
    </location>
</feature>
<dbReference type="EMBL" id="CP138858">
    <property type="protein sequence ID" value="WPJ96754.1"/>
    <property type="molecule type" value="Genomic_DNA"/>
</dbReference>
<evidence type="ECO:0000313" key="3">
    <source>
        <dbReference type="Proteomes" id="UP001324993"/>
    </source>
</evidence>
<protein>
    <submittedName>
        <fullName evidence="2">Autotransporter-associated beta strand repeat-containing protein</fullName>
    </submittedName>
</protein>
<feature type="chain" id="PRO_5045112584" evidence="1">
    <location>
        <begin position="35"/>
        <end position="598"/>
    </location>
</feature>
<dbReference type="RefSeq" id="WP_319833611.1">
    <property type="nucleotide sequence ID" value="NZ_CP138858.1"/>
</dbReference>
<keyword evidence="3" id="KW-1185">Reference proteome</keyword>
<dbReference type="NCBIfam" id="TIGR02595">
    <property type="entry name" value="PEP_CTERM"/>
    <property type="match status" value="1"/>
</dbReference>
<evidence type="ECO:0000256" key="1">
    <source>
        <dbReference type="SAM" id="SignalP"/>
    </source>
</evidence>